<evidence type="ECO:0000256" key="1">
    <source>
        <dbReference type="ARBA" id="ARBA00008791"/>
    </source>
</evidence>
<dbReference type="PRINTS" id="PR01438">
    <property type="entry name" value="UNVRSLSTRESS"/>
</dbReference>
<evidence type="ECO:0000313" key="4">
    <source>
        <dbReference type="Proteomes" id="UP000578112"/>
    </source>
</evidence>
<accession>A0A7W7HYB3</accession>
<dbReference type="PANTHER" id="PTHR46268:SF6">
    <property type="entry name" value="UNIVERSAL STRESS PROTEIN UP12"/>
    <property type="match status" value="1"/>
</dbReference>
<proteinExistence type="inferred from homology"/>
<dbReference type="InterPro" id="IPR006016">
    <property type="entry name" value="UspA"/>
</dbReference>
<dbReference type="AlphaFoldDB" id="A0A7W7HYB3"/>
<name>A0A7W7HYB3_9ACTN</name>
<evidence type="ECO:0000313" key="3">
    <source>
        <dbReference type="EMBL" id="MBB4762960.1"/>
    </source>
</evidence>
<dbReference type="SUPFAM" id="SSF52402">
    <property type="entry name" value="Adenine nucleotide alpha hydrolases-like"/>
    <property type="match status" value="2"/>
</dbReference>
<keyword evidence="4" id="KW-1185">Reference proteome</keyword>
<comment type="caution">
    <text evidence="3">The sequence shown here is derived from an EMBL/GenBank/DDBJ whole genome shotgun (WGS) entry which is preliminary data.</text>
</comment>
<dbReference type="Pfam" id="PF00582">
    <property type="entry name" value="Usp"/>
    <property type="match status" value="2"/>
</dbReference>
<dbReference type="PANTHER" id="PTHR46268">
    <property type="entry name" value="STRESS RESPONSE PROTEIN NHAX"/>
    <property type="match status" value="1"/>
</dbReference>
<organism evidence="3 4">
    <name type="scientific">Actinoplanes digitatis</name>
    <dbReference type="NCBI Taxonomy" id="1868"/>
    <lineage>
        <taxon>Bacteria</taxon>
        <taxon>Bacillati</taxon>
        <taxon>Actinomycetota</taxon>
        <taxon>Actinomycetes</taxon>
        <taxon>Micromonosporales</taxon>
        <taxon>Micromonosporaceae</taxon>
        <taxon>Actinoplanes</taxon>
    </lineage>
</organism>
<comment type="similarity">
    <text evidence="1">Belongs to the universal stress protein A family.</text>
</comment>
<dbReference type="RefSeq" id="WP_184994333.1">
    <property type="nucleotide sequence ID" value="NZ_BOMK01000004.1"/>
</dbReference>
<evidence type="ECO:0000259" key="2">
    <source>
        <dbReference type="Pfam" id="PF00582"/>
    </source>
</evidence>
<feature type="domain" description="UspA" evidence="2">
    <location>
        <begin position="6"/>
        <end position="139"/>
    </location>
</feature>
<dbReference type="EMBL" id="JACHNH010000001">
    <property type="protein sequence ID" value="MBB4762960.1"/>
    <property type="molecule type" value="Genomic_DNA"/>
</dbReference>
<dbReference type="Gene3D" id="3.40.50.620">
    <property type="entry name" value="HUPs"/>
    <property type="match status" value="2"/>
</dbReference>
<gene>
    <name evidence="3" type="ORF">BJ971_003516</name>
</gene>
<dbReference type="Proteomes" id="UP000578112">
    <property type="component" value="Unassembled WGS sequence"/>
</dbReference>
<reference evidence="3 4" key="1">
    <citation type="submission" date="2020-08" db="EMBL/GenBank/DDBJ databases">
        <title>Sequencing the genomes of 1000 actinobacteria strains.</title>
        <authorList>
            <person name="Klenk H.-P."/>
        </authorList>
    </citation>
    <scope>NUCLEOTIDE SEQUENCE [LARGE SCALE GENOMIC DNA]</scope>
    <source>
        <strain evidence="3 4">DSM 43149</strain>
    </source>
</reference>
<feature type="domain" description="UspA" evidence="2">
    <location>
        <begin position="149"/>
        <end position="283"/>
    </location>
</feature>
<dbReference type="InterPro" id="IPR014729">
    <property type="entry name" value="Rossmann-like_a/b/a_fold"/>
</dbReference>
<sequence length="286" mass="30368">MRTTAIVVGTDGTASKAAVQWAVREAQRRHLPLQIVHAYDWIRQESRVDICSEDIDVARELARAVTSEARGQALETAPDVDVRTDIVIGPATERLLEIAERADLLVLGSRGRGGLAGLLLGSVSRRVATHAPCSVVIVRDGDARPDGPVVAGVDDSPAADDVLKTAFEAAADRGVGLIVVRSHLPVIPLWPSTIMADVDTRGPDVAEQARLDERVEPWRVKYPDVPVGTVLTRDGAADALVAASRTAQLVVVGSRRCGVVAGALRGSVGLHLLHHASCPVYLARQP</sequence>
<protein>
    <submittedName>
        <fullName evidence="3">Nucleotide-binding universal stress UspA family protein</fullName>
    </submittedName>
</protein>
<dbReference type="InterPro" id="IPR006015">
    <property type="entry name" value="Universal_stress_UspA"/>
</dbReference>